<dbReference type="PROSITE" id="PS51257">
    <property type="entry name" value="PROKAR_LIPOPROTEIN"/>
    <property type="match status" value="1"/>
</dbReference>
<dbReference type="EMBL" id="CP009451">
    <property type="protein sequence ID" value="AIR03462.1"/>
    <property type="molecule type" value="Genomic_DNA"/>
</dbReference>
<dbReference type="Proteomes" id="UP000029481">
    <property type="component" value="Chromosome"/>
</dbReference>
<feature type="domain" description="Tli3-like" evidence="1">
    <location>
        <begin position="54"/>
        <end position="182"/>
    </location>
</feature>
<dbReference type="KEGG" id="cnt:JT31_02175"/>
<proteinExistence type="predicted"/>
<dbReference type="AlphaFoldDB" id="A0A089PT06"/>
<evidence type="ECO:0000259" key="1">
    <source>
        <dbReference type="Pfam" id="PF24316"/>
    </source>
</evidence>
<evidence type="ECO:0000313" key="2">
    <source>
        <dbReference type="EMBL" id="AIR03462.1"/>
    </source>
</evidence>
<dbReference type="InterPro" id="IPR057562">
    <property type="entry name" value="Tli3-like_dom"/>
</dbReference>
<name>A0A089PT06_9ENTR</name>
<sequence>MKKLIWWLAGFIGLLLACGSLSGCVTTSGAAFGAASGAMVAKGVGHDFNYYVFDVPPQVIYRIDDHRFFTLENYKDCDHGGLAYYNDTKNKIKKYVGGGSDSNAILSANPLMSWKGDFIYAASDNVVAYIERFPRMSDRDTHSGVFFAYEIGGKYGLINVGADYESGLRKTILVTNSALYLKSPGAQNLLFTLPVTNTNSFDISEDGPKSAEGDAWPLVQTPLRTTRFTCDNTIKPVSVRVSPDQVYAVDATEVPKYE</sequence>
<dbReference type="OrthoDB" id="7065968at2"/>
<evidence type="ECO:0000313" key="3">
    <source>
        <dbReference type="Proteomes" id="UP000029481"/>
    </source>
</evidence>
<gene>
    <name evidence="2" type="ORF">JT31_02175</name>
</gene>
<accession>A0A089PT06</accession>
<reference evidence="2 3" key="1">
    <citation type="submission" date="2014-09" db="EMBL/GenBank/DDBJ databases">
        <title>Cedecea neteri SSMD04 Genome Sequencing.</title>
        <authorList>
            <person name="Tan J.-Y."/>
        </authorList>
    </citation>
    <scope>NUCLEOTIDE SEQUENCE [LARGE SCALE GENOMIC DNA]</scope>
    <source>
        <strain evidence="2 3">SSMD04</strain>
    </source>
</reference>
<organism evidence="2 3">
    <name type="scientific">Cedecea neteri</name>
    <dbReference type="NCBI Taxonomy" id="158822"/>
    <lineage>
        <taxon>Bacteria</taxon>
        <taxon>Pseudomonadati</taxon>
        <taxon>Pseudomonadota</taxon>
        <taxon>Gammaproteobacteria</taxon>
        <taxon>Enterobacterales</taxon>
        <taxon>Enterobacteriaceae</taxon>
        <taxon>Cedecea</taxon>
    </lineage>
</organism>
<keyword evidence="3" id="KW-1185">Reference proteome</keyword>
<protein>
    <recommendedName>
        <fullName evidence="1">Tli3-like domain-containing protein</fullName>
    </recommendedName>
</protein>
<dbReference type="Pfam" id="PF24316">
    <property type="entry name" value="Tli3"/>
    <property type="match status" value="1"/>
</dbReference>
<dbReference type="RefSeq" id="WP_038472802.1">
    <property type="nucleotide sequence ID" value="NZ_CP009451.1"/>
</dbReference>